<feature type="domain" description="RING-type" evidence="7">
    <location>
        <begin position="59"/>
        <end position="105"/>
    </location>
</feature>
<gene>
    <name evidence="10" type="primary">LOC107910023</name>
</gene>
<dbReference type="InterPro" id="IPR011016">
    <property type="entry name" value="Znf_RING-CH"/>
</dbReference>
<reference evidence="9" key="1">
    <citation type="journal article" date="2020" name="Nat. Genet.">
        <title>Genomic diversifications of five Gossypium allopolyploid species and their impact on cotton improvement.</title>
        <authorList>
            <person name="Chen Z.J."/>
            <person name="Sreedasyam A."/>
            <person name="Ando A."/>
            <person name="Song Q."/>
            <person name="De Santiago L.M."/>
            <person name="Hulse-Kemp A.M."/>
            <person name="Ding M."/>
            <person name="Ye W."/>
            <person name="Kirkbride R.C."/>
            <person name="Jenkins J."/>
            <person name="Plott C."/>
            <person name="Lovell J."/>
            <person name="Lin Y.M."/>
            <person name="Vaughn R."/>
            <person name="Liu B."/>
            <person name="Simpson S."/>
            <person name="Scheffler B.E."/>
            <person name="Wen L."/>
            <person name="Saski C.A."/>
            <person name="Grover C.E."/>
            <person name="Hu G."/>
            <person name="Conover J.L."/>
            <person name="Carlson J.W."/>
            <person name="Shu S."/>
            <person name="Boston L.B."/>
            <person name="Williams M."/>
            <person name="Peterson D.G."/>
            <person name="McGee K."/>
            <person name="Jones D.C."/>
            <person name="Wendel J.F."/>
            <person name="Stelly D.M."/>
            <person name="Grimwood J."/>
            <person name="Schmutz J."/>
        </authorList>
    </citation>
    <scope>NUCLEOTIDE SEQUENCE [LARGE SCALE GENOMIC DNA]</scope>
    <source>
        <strain evidence="9">cv. TM-1</strain>
    </source>
</reference>
<evidence type="ECO:0000313" key="10">
    <source>
        <dbReference type="RefSeq" id="XP_016693247.2"/>
    </source>
</evidence>
<evidence type="ECO:0000256" key="5">
    <source>
        <dbReference type="SAM" id="MobiDB-lite"/>
    </source>
</evidence>
<evidence type="ECO:0000256" key="3">
    <source>
        <dbReference type="ARBA" id="ARBA00022833"/>
    </source>
</evidence>
<evidence type="ECO:0000259" key="8">
    <source>
        <dbReference type="PROSITE" id="PS51292"/>
    </source>
</evidence>
<dbReference type="InterPro" id="IPR013083">
    <property type="entry name" value="Znf_RING/FYVE/PHD"/>
</dbReference>
<dbReference type="PROSITE" id="PS50089">
    <property type="entry name" value="ZF_RING_2"/>
    <property type="match status" value="1"/>
</dbReference>
<evidence type="ECO:0000256" key="2">
    <source>
        <dbReference type="ARBA" id="ARBA00022771"/>
    </source>
</evidence>
<name>A0A1U8JSJ9_GOSHI</name>
<dbReference type="Pfam" id="PF12906">
    <property type="entry name" value="RINGv"/>
    <property type="match status" value="1"/>
</dbReference>
<dbReference type="Pfam" id="PF12428">
    <property type="entry name" value="DUF3675"/>
    <property type="match status" value="1"/>
</dbReference>
<keyword evidence="6" id="KW-1133">Transmembrane helix</keyword>
<dbReference type="PANTHER" id="PTHR23012:SF93">
    <property type="entry name" value="RING_FYVE_PHD ZINC FINGER SUPERFAMILY PROTEIN"/>
    <property type="match status" value="1"/>
</dbReference>
<dbReference type="SUPFAM" id="SSF57850">
    <property type="entry name" value="RING/U-box"/>
    <property type="match status" value="1"/>
</dbReference>
<feature type="transmembrane region" description="Helical" evidence="6">
    <location>
        <begin position="197"/>
        <end position="218"/>
    </location>
</feature>
<dbReference type="RefSeq" id="XP_016693247.2">
    <property type="nucleotide sequence ID" value="XM_016837758.2"/>
</dbReference>
<dbReference type="Gene3D" id="3.30.40.10">
    <property type="entry name" value="Zinc/RING finger domain, C3HC4 (zinc finger)"/>
    <property type="match status" value="1"/>
</dbReference>
<evidence type="ECO:0000256" key="6">
    <source>
        <dbReference type="SAM" id="Phobius"/>
    </source>
</evidence>
<dbReference type="PANTHER" id="PTHR23012">
    <property type="entry name" value="RING/FYVE/PHD ZINC FINGER DOMAIN-CONTAINING"/>
    <property type="match status" value="1"/>
</dbReference>
<dbReference type="GO" id="GO:0016020">
    <property type="term" value="C:membrane"/>
    <property type="evidence" value="ECO:0007669"/>
    <property type="project" value="TreeGrafter"/>
</dbReference>
<dbReference type="Proteomes" id="UP000818029">
    <property type="component" value="Chromosome D02"/>
</dbReference>
<accession>A0A1U8JSJ9</accession>
<dbReference type="GeneID" id="107910023"/>
<feature type="domain" description="RING-CH-type" evidence="8">
    <location>
        <begin position="51"/>
        <end position="111"/>
    </location>
</feature>
<sequence length="260" mass="29736">MGDHFVLLVDRLLTESTLEAAIGSRNRSLQATAPAVDDTKVFGSSTTVDLLSPRKIVECRICQDEDEDSNMETPCSCCGSLEYAHRRCVQRWCNEKGNTTCEICHQQFKPGYTAPPPLFQIRHLPMNLRANWDIYRREFNDSRFIAVVSTDRHYDEYSVSTTRSSIYYRTVAIVLMLLLILRHTLPVILTGSNEYTFQLFTLLLLPIVGIILPIYLMVKAVSALRHRRQQQEAPNSLFTQSDEETEHSTMQAQPHIVNIL</sequence>
<keyword evidence="2 4" id="KW-0863">Zinc-finger</keyword>
<dbReference type="InterPro" id="IPR022143">
    <property type="entry name" value="DUF3675"/>
</dbReference>
<dbReference type="CDD" id="cd16495">
    <property type="entry name" value="RING_CH-C4HC3_MARCH"/>
    <property type="match status" value="1"/>
</dbReference>
<dbReference type="AlphaFoldDB" id="A0A1U8JSJ9"/>
<reference evidence="10" key="2">
    <citation type="submission" date="2025-08" db="UniProtKB">
        <authorList>
            <consortium name="RefSeq"/>
        </authorList>
    </citation>
    <scope>IDENTIFICATION</scope>
</reference>
<dbReference type="PROSITE" id="PS51292">
    <property type="entry name" value="ZF_RING_CH"/>
    <property type="match status" value="1"/>
</dbReference>
<proteinExistence type="predicted"/>
<protein>
    <submittedName>
        <fullName evidence="10">Uncharacterized protein isoform X2</fullName>
    </submittedName>
</protein>
<evidence type="ECO:0000256" key="4">
    <source>
        <dbReference type="PROSITE-ProRule" id="PRU00175"/>
    </source>
</evidence>
<keyword evidence="1" id="KW-0479">Metal-binding</keyword>
<dbReference type="InterPro" id="IPR001841">
    <property type="entry name" value="Znf_RING"/>
</dbReference>
<evidence type="ECO:0000259" key="7">
    <source>
        <dbReference type="PROSITE" id="PS50089"/>
    </source>
</evidence>
<organism evidence="9 10">
    <name type="scientific">Gossypium hirsutum</name>
    <name type="common">Upland cotton</name>
    <name type="synonym">Gossypium mexicanum</name>
    <dbReference type="NCBI Taxonomy" id="3635"/>
    <lineage>
        <taxon>Eukaryota</taxon>
        <taxon>Viridiplantae</taxon>
        <taxon>Streptophyta</taxon>
        <taxon>Embryophyta</taxon>
        <taxon>Tracheophyta</taxon>
        <taxon>Spermatophyta</taxon>
        <taxon>Magnoliopsida</taxon>
        <taxon>eudicotyledons</taxon>
        <taxon>Gunneridae</taxon>
        <taxon>Pentapetalae</taxon>
        <taxon>rosids</taxon>
        <taxon>malvids</taxon>
        <taxon>Malvales</taxon>
        <taxon>Malvaceae</taxon>
        <taxon>Malvoideae</taxon>
        <taxon>Gossypium</taxon>
    </lineage>
</organism>
<dbReference type="GO" id="GO:0008270">
    <property type="term" value="F:zinc ion binding"/>
    <property type="evidence" value="ECO:0007669"/>
    <property type="project" value="UniProtKB-KW"/>
</dbReference>
<dbReference type="GO" id="GO:0004842">
    <property type="term" value="F:ubiquitin-protein transferase activity"/>
    <property type="evidence" value="ECO:0007669"/>
    <property type="project" value="TreeGrafter"/>
</dbReference>
<keyword evidence="6" id="KW-0472">Membrane</keyword>
<evidence type="ECO:0000313" key="9">
    <source>
        <dbReference type="Proteomes" id="UP000818029"/>
    </source>
</evidence>
<dbReference type="GO" id="GO:0016567">
    <property type="term" value="P:protein ubiquitination"/>
    <property type="evidence" value="ECO:0007669"/>
    <property type="project" value="TreeGrafter"/>
</dbReference>
<feature type="transmembrane region" description="Helical" evidence="6">
    <location>
        <begin position="166"/>
        <end position="185"/>
    </location>
</feature>
<evidence type="ECO:0000256" key="1">
    <source>
        <dbReference type="ARBA" id="ARBA00022723"/>
    </source>
</evidence>
<feature type="region of interest" description="Disordered" evidence="5">
    <location>
        <begin position="232"/>
        <end position="260"/>
    </location>
</feature>
<dbReference type="SMART" id="SM00744">
    <property type="entry name" value="RINGv"/>
    <property type="match status" value="1"/>
</dbReference>
<keyword evidence="6" id="KW-0812">Transmembrane</keyword>
<keyword evidence="9" id="KW-1185">Reference proteome</keyword>
<dbReference type="InterPro" id="IPR033275">
    <property type="entry name" value="MARCH-like"/>
</dbReference>
<keyword evidence="3" id="KW-0862">Zinc</keyword>